<dbReference type="GO" id="GO:0005524">
    <property type="term" value="F:ATP binding"/>
    <property type="evidence" value="ECO:0007669"/>
    <property type="project" value="UniProtKB-KW"/>
</dbReference>
<dbReference type="AlphaFoldDB" id="A0A975S3G0"/>
<dbReference type="GO" id="GO:0016887">
    <property type="term" value="F:ATP hydrolysis activity"/>
    <property type="evidence" value="ECO:0007669"/>
    <property type="project" value="InterPro"/>
</dbReference>
<dbReference type="GO" id="GO:0005304">
    <property type="term" value="F:L-valine transmembrane transporter activity"/>
    <property type="evidence" value="ECO:0007669"/>
    <property type="project" value="TreeGrafter"/>
</dbReference>
<dbReference type="GO" id="GO:0042941">
    <property type="term" value="P:D-alanine transmembrane transport"/>
    <property type="evidence" value="ECO:0007669"/>
    <property type="project" value="TreeGrafter"/>
</dbReference>
<dbReference type="GO" id="GO:1903806">
    <property type="term" value="P:L-isoleucine import across plasma membrane"/>
    <property type="evidence" value="ECO:0007669"/>
    <property type="project" value="TreeGrafter"/>
</dbReference>
<dbReference type="RefSeq" id="WP_215505335.1">
    <property type="nucleotide sequence ID" value="NZ_CP076362.1"/>
</dbReference>
<name>A0A975S3G0_9RHOB</name>
<dbReference type="PROSITE" id="PS50893">
    <property type="entry name" value="ABC_TRANSPORTER_2"/>
    <property type="match status" value="1"/>
</dbReference>
<dbReference type="PANTHER" id="PTHR45772">
    <property type="entry name" value="CONSERVED COMPONENT OF ABC TRANSPORTER FOR NATURAL AMINO ACIDS-RELATED"/>
    <property type="match status" value="1"/>
</dbReference>
<sequence length="237" mass="25339">MIALDALTLRFGGLVALDAISARFTAPVSGIIGPNGAGKTTTMNVMSGFLTPASGRVLVDGTDLLALPPHRRTRWGLRRSFQREQIADDLTVWENILAMTDNLPLSRSARRAEAAEAMEVAGITALRATPGAALNSFERRLTDLARCLAGRPRVILLDEPAGGLTPDETARLGDLILRLPQICGAQVLVIDHDVDLITRICADTLVLDFGRRIAFGPTRAVLDDPAVKAAYLGVDHA</sequence>
<dbReference type="Pfam" id="PF00005">
    <property type="entry name" value="ABC_tran"/>
    <property type="match status" value="1"/>
</dbReference>
<dbReference type="InterPro" id="IPR032823">
    <property type="entry name" value="BCA_ABC_TP_C"/>
</dbReference>
<keyword evidence="5" id="KW-0614">Plasmid</keyword>
<geneLocation type="plasmid" evidence="5 6">
    <name>p1</name>
</geneLocation>
<dbReference type="InterPro" id="IPR003593">
    <property type="entry name" value="AAA+_ATPase"/>
</dbReference>
<keyword evidence="6" id="KW-1185">Reference proteome</keyword>
<dbReference type="InterPro" id="IPR051120">
    <property type="entry name" value="ABC_AA/LPS_Transport"/>
</dbReference>
<gene>
    <name evidence="5" type="ORF">KM031_16875</name>
</gene>
<dbReference type="GO" id="GO:0005886">
    <property type="term" value="C:plasma membrane"/>
    <property type="evidence" value="ECO:0007669"/>
    <property type="project" value="TreeGrafter"/>
</dbReference>
<dbReference type="InterPro" id="IPR027417">
    <property type="entry name" value="P-loop_NTPase"/>
</dbReference>
<dbReference type="SMART" id="SM00382">
    <property type="entry name" value="AAA"/>
    <property type="match status" value="1"/>
</dbReference>
<evidence type="ECO:0000256" key="1">
    <source>
        <dbReference type="ARBA" id="ARBA00022448"/>
    </source>
</evidence>
<dbReference type="SUPFAM" id="SSF52540">
    <property type="entry name" value="P-loop containing nucleoside triphosphate hydrolases"/>
    <property type="match status" value="1"/>
</dbReference>
<dbReference type="GO" id="GO:1903805">
    <property type="term" value="P:L-valine import across plasma membrane"/>
    <property type="evidence" value="ECO:0007669"/>
    <property type="project" value="TreeGrafter"/>
</dbReference>
<reference evidence="5" key="1">
    <citation type="submission" date="2021-06" db="EMBL/GenBank/DDBJ databases">
        <authorList>
            <person name="Lee C.-S."/>
            <person name="Jin L."/>
        </authorList>
    </citation>
    <scope>NUCLEOTIDE SEQUENCE</scope>
    <source>
        <strain evidence="5">Con5</strain>
        <plasmid evidence="5">p1</plasmid>
    </source>
</reference>
<dbReference type="GO" id="GO:0015188">
    <property type="term" value="F:L-isoleucine transmembrane transporter activity"/>
    <property type="evidence" value="ECO:0007669"/>
    <property type="project" value="TreeGrafter"/>
</dbReference>
<dbReference type="GO" id="GO:0015192">
    <property type="term" value="F:L-phenylalanine transmembrane transporter activity"/>
    <property type="evidence" value="ECO:0007669"/>
    <property type="project" value="TreeGrafter"/>
</dbReference>
<dbReference type="PANTHER" id="PTHR45772:SF7">
    <property type="entry name" value="AMINO ACID ABC TRANSPORTER ATP-BINDING PROTEIN"/>
    <property type="match status" value="1"/>
</dbReference>
<dbReference type="Proteomes" id="UP000679352">
    <property type="component" value="Plasmid p1"/>
</dbReference>
<evidence type="ECO:0000259" key="4">
    <source>
        <dbReference type="PROSITE" id="PS50893"/>
    </source>
</evidence>
<proteinExistence type="predicted"/>
<keyword evidence="2" id="KW-0547">Nucleotide-binding</keyword>
<evidence type="ECO:0000256" key="2">
    <source>
        <dbReference type="ARBA" id="ARBA00022741"/>
    </source>
</evidence>
<keyword evidence="3 5" id="KW-0067">ATP-binding</keyword>
<dbReference type="Pfam" id="PF12399">
    <property type="entry name" value="BCA_ABC_TP_C"/>
    <property type="match status" value="1"/>
</dbReference>
<keyword evidence="1" id="KW-0813">Transport</keyword>
<accession>A0A975S3G0</accession>
<organism evidence="5 6">
    <name type="scientific">Gemmobacter fulvus</name>
    <dbReference type="NCBI Taxonomy" id="2840474"/>
    <lineage>
        <taxon>Bacteria</taxon>
        <taxon>Pseudomonadati</taxon>
        <taxon>Pseudomonadota</taxon>
        <taxon>Alphaproteobacteria</taxon>
        <taxon>Rhodobacterales</taxon>
        <taxon>Paracoccaceae</taxon>
        <taxon>Gemmobacter</taxon>
    </lineage>
</organism>
<dbReference type="EMBL" id="CP076362">
    <property type="protein sequence ID" value="QWK92376.1"/>
    <property type="molecule type" value="Genomic_DNA"/>
</dbReference>
<feature type="domain" description="ABC transporter" evidence="4">
    <location>
        <begin position="2"/>
        <end position="234"/>
    </location>
</feature>
<evidence type="ECO:0000256" key="3">
    <source>
        <dbReference type="ARBA" id="ARBA00022840"/>
    </source>
</evidence>
<dbReference type="KEGG" id="gfu:KM031_16875"/>
<dbReference type="InterPro" id="IPR003439">
    <property type="entry name" value="ABC_transporter-like_ATP-bd"/>
</dbReference>
<dbReference type="Gene3D" id="3.40.50.300">
    <property type="entry name" value="P-loop containing nucleotide triphosphate hydrolases"/>
    <property type="match status" value="1"/>
</dbReference>
<evidence type="ECO:0000313" key="5">
    <source>
        <dbReference type="EMBL" id="QWK92376.1"/>
    </source>
</evidence>
<dbReference type="GO" id="GO:0015808">
    <property type="term" value="P:L-alanine transport"/>
    <property type="evidence" value="ECO:0007669"/>
    <property type="project" value="TreeGrafter"/>
</dbReference>
<protein>
    <submittedName>
        <fullName evidence="5">ATP-binding cassette domain-containing protein</fullName>
    </submittedName>
</protein>
<evidence type="ECO:0000313" key="6">
    <source>
        <dbReference type="Proteomes" id="UP000679352"/>
    </source>
</evidence>